<evidence type="ECO:0000256" key="5">
    <source>
        <dbReference type="ARBA" id="ARBA00023004"/>
    </source>
</evidence>
<evidence type="ECO:0000256" key="9">
    <source>
        <dbReference type="ARBA" id="ARBA00034078"/>
    </source>
</evidence>
<evidence type="ECO:0000256" key="4">
    <source>
        <dbReference type="ARBA" id="ARBA00022723"/>
    </source>
</evidence>
<evidence type="ECO:0000256" key="7">
    <source>
        <dbReference type="ARBA" id="ARBA00023157"/>
    </source>
</evidence>
<dbReference type="PROSITE" id="PS51318">
    <property type="entry name" value="TAT"/>
    <property type="match status" value="1"/>
</dbReference>
<dbReference type="PRINTS" id="PR00162">
    <property type="entry name" value="RIESKE"/>
</dbReference>
<evidence type="ECO:0000256" key="2">
    <source>
        <dbReference type="ARBA" id="ARBA00015816"/>
    </source>
</evidence>
<keyword evidence="4" id="KW-0479">Metal-binding</keyword>
<dbReference type="InterPro" id="IPR006311">
    <property type="entry name" value="TAT_signal"/>
</dbReference>
<evidence type="ECO:0000256" key="6">
    <source>
        <dbReference type="ARBA" id="ARBA00023014"/>
    </source>
</evidence>
<dbReference type="Proteomes" id="UP000516428">
    <property type="component" value="Chromosome"/>
</dbReference>
<evidence type="ECO:0000259" key="11">
    <source>
        <dbReference type="PROSITE" id="PS51296"/>
    </source>
</evidence>
<keyword evidence="13" id="KW-1185">Reference proteome</keyword>
<accession>A0A7H1BFH0</accession>
<evidence type="ECO:0000256" key="1">
    <source>
        <dbReference type="ARBA" id="ARBA00002494"/>
    </source>
</evidence>
<dbReference type="CDD" id="cd03467">
    <property type="entry name" value="Rieske"/>
    <property type="match status" value="1"/>
</dbReference>
<comment type="function">
    <text evidence="1">Iron-sulfur subunit of the cytochrome bc1 complex, an essential component of the respiratory electron transport chain required for ATP synthesis. The bc1 complex catalyzes the oxidation of menaquinol and the reduction of cytochrome c in the respiratory chain. The bc1 complex operates through a Q-cycle mechanism that couples electron transfer to generation of the proton gradient that drives ATP synthesis.</text>
</comment>
<dbReference type="GO" id="GO:0016020">
    <property type="term" value="C:membrane"/>
    <property type="evidence" value="ECO:0007669"/>
    <property type="project" value="InterPro"/>
</dbReference>
<evidence type="ECO:0000313" key="12">
    <source>
        <dbReference type="EMBL" id="QNS07475.1"/>
    </source>
</evidence>
<organism evidence="12 13">
    <name type="scientific">Streptomyces xanthii</name>
    <dbReference type="NCBI Taxonomy" id="2768069"/>
    <lineage>
        <taxon>Bacteria</taxon>
        <taxon>Bacillati</taxon>
        <taxon>Actinomycetota</taxon>
        <taxon>Actinomycetes</taxon>
        <taxon>Kitasatosporales</taxon>
        <taxon>Streptomycetaceae</taxon>
        <taxon>Streptomyces</taxon>
    </lineage>
</organism>
<dbReference type="InterPro" id="IPR005805">
    <property type="entry name" value="Rieske_Fe-S_prot_C"/>
</dbReference>
<dbReference type="PANTHER" id="PTHR10134">
    <property type="entry name" value="CYTOCHROME B-C1 COMPLEX SUBUNIT RIESKE, MITOCHONDRIAL"/>
    <property type="match status" value="1"/>
</dbReference>
<dbReference type="GO" id="GO:0051537">
    <property type="term" value="F:2 iron, 2 sulfur cluster binding"/>
    <property type="evidence" value="ECO:0007669"/>
    <property type="project" value="UniProtKB-KW"/>
</dbReference>
<dbReference type="GO" id="GO:0004497">
    <property type="term" value="F:monooxygenase activity"/>
    <property type="evidence" value="ECO:0007669"/>
    <property type="project" value="UniProtKB-ARBA"/>
</dbReference>
<dbReference type="AlphaFoldDB" id="A0A7H1BFH0"/>
<dbReference type="Gene3D" id="2.102.10.10">
    <property type="entry name" value="Rieske [2Fe-2S] iron-sulphur domain"/>
    <property type="match status" value="1"/>
</dbReference>
<dbReference type="InterPro" id="IPR014349">
    <property type="entry name" value="Rieske_Fe-S_prot"/>
</dbReference>
<keyword evidence="3" id="KW-0001">2Fe-2S</keyword>
<keyword evidence="6" id="KW-0411">Iron-sulfur</keyword>
<feature type="region of interest" description="Disordered" evidence="10">
    <location>
        <begin position="36"/>
        <end position="76"/>
    </location>
</feature>
<sequence length="156" mass="15069">MTASQDSAPHGPAPTRRVVVAAVGAAGIAAALSACGGSDGGASEPAGSVSAPAGDGGGSSGGRKLAEESEVPEGGGKILADAGVVVTQPKKGEFKAFTNICTHRQCPVSSVEGGTINCPCHGSKFSIEDGSVRHGPATEALAEKKITTSGGTISLA</sequence>
<dbReference type="PROSITE" id="PS51296">
    <property type="entry name" value="RIESKE"/>
    <property type="match status" value="1"/>
</dbReference>
<proteinExistence type="predicted"/>
<evidence type="ECO:0000313" key="13">
    <source>
        <dbReference type="Proteomes" id="UP000516428"/>
    </source>
</evidence>
<protein>
    <recommendedName>
        <fullName evidence="2">Cytochrome bc1 complex Rieske iron-sulfur subunit</fullName>
    </recommendedName>
    <alternativeName>
        <fullName evidence="8">Cytochrome bc1 reductase complex subunit QcrA</fullName>
    </alternativeName>
</protein>
<dbReference type="GO" id="GO:0046872">
    <property type="term" value="F:metal ion binding"/>
    <property type="evidence" value="ECO:0007669"/>
    <property type="project" value="UniProtKB-KW"/>
</dbReference>
<dbReference type="InterPro" id="IPR017941">
    <property type="entry name" value="Rieske_2Fe-2S"/>
</dbReference>
<dbReference type="GO" id="GO:0016705">
    <property type="term" value="F:oxidoreductase activity, acting on paired donors, with incorporation or reduction of molecular oxygen"/>
    <property type="evidence" value="ECO:0007669"/>
    <property type="project" value="UniProtKB-ARBA"/>
</dbReference>
<evidence type="ECO:0000256" key="8">
    <source>
        <dbReference type="ARBA" id="ARBA00029586"/>
    </source>
</evidence>
<dbReference type="RefSeq" id="WP_188340138.1">
    <property type="nucleotide sequence ID" value="NZ_CP061281.1"/>
</dbReference>
<keyword evidence="5" id="KW-0408">Iron</keyword>
<evidence type="ECO:0000256" key="3">
    <source>
        <dbReference type="ARBA" id="ARBA00022714"/>
    </source>
</evidence>
<keyword evidence="7" id="KW-1015">Disulfide bond</keyword>
<dbReference type="FunFam" id="2.102.10.10:FF:000016">
    <property type="entry name" value="Nitrite reductase/ring-hydroxylating ferredoxin subunit"/>
    <property type="match status" value="1"/>
</dbReference>
<comment type="cofactor">
    <cofactor evidence="9">
        <name>[2Fe-2S] cluster</name>
        <dbReference type="ChEBI" id="CHEBI:190135"/>
    </cofactor>
</comment>
<gene>
    <name evidence="12" type="ORF">IAG42_30330</name>
</gene>
<name>A0A7H1BFH0_9ACTN</name>
<evidence type="ECO:0000256" key="10">
    <source>
        <dbReference type="SAM" id="MobiDB-lite"/>
    </source>
</evidence>
<dbReference type="InterPro" id="IPR036922">
    <property type="entry name" value="Rieske_2Fe-2S_sf"/>
</dbReference>
<feature type="domain" description="Rieske" evidence="11">
    <location>
        <begin position="63"/>
        <end position="155"/>
    </location>
</feature>
<reference evidence="12 13" key="1">
    <citation type="submission" date="2020-09" db="EMBL/GenBank/DDBJ databases">
        <title>A novel species.</title>
        <authorList>
            <person name="Gao J."/>
        </authorList>
    </citation>
    <scope>NUCLEOTIDE SEQUENCE [LARGE SCALE GENOMIC DNA]</scope>
    <source>
        <strain evidence="12 13">CRXT-Y-14</strain>
    </source>
</reference>
<dbReference type="SUPFAM" id="SSF50022">
    <property type="entry name" value="ISP domain"/>
    <property type="match status" value="1"/>
</dbReference>
<dbReference type="EMBL" id="CP061281">
    <property type="protein sequence ID" value="QNS07475.1"/>
    <property type="molecule type" value="Genomic_DNA"/>
</dbReference>
<dbReference type="KEGG" id="sxn:IAG42_30330"/>
<dbReference type="Pfam" id="PF00355">
    <property type="entry name" value="Rieske"/>
    <property type="match status" value="1"/>
</dbReference>